<feature type="transmembrane region" description="Helical" evidence="7">
    <location>
        <begin position="491"/>
        <end position="514"/>
    </location>
</feature>
<keyword evidence="3 7" id="KW-1133">Transmembrane helix</keyword>
<feature type="region of interest" description="Disordered" evidence="6">
    <location>
        <begin position="1"/>
        <end position="29"/>
    </location>
</feature>
<feature type="transmembrane region" description="Helical" evidence="7">
    <location>
        <begin position="128"/>
        <end position="148"/>
    </location>
</feature>
<dbReference type="InterPro" id="IPR020846">
    <property type="entry name" value="MFS_dom"/>
</dbReference>
<feature type="compositionally biased region" description="Basic and acidic residues" evidence="6">
    <location>
        <begin position="12"/>
        <end position="29"/>
    </location>
</feature>
<feature type="region of interest" description="Disordered" evidence="6">
    <location>
        <begin position="960"/>
        <end position="985"/>
    </location>
</feature>
<accession>A0AA43QN01</accession>
<feature type="compositionally biased region" description="Basic and acidic residues" evidence="6">
    <location>
        <begin position="1413"/>
        <end position="1429"/>
    </location>
</feature>
<evidence type="ECO:0000256" key="3">
    <source>
        <dbReference type="ARBA" id="ARBA00022989"/>
    </source>
</evidence>
<feature type="transmembrane region" description="Helical" evidence="7">
    <location>
        <begin position="394"/>
        <end position="417"/>
    </location>
</feature>
<dbReference type="Pfam" id="PF07690">
    <property type="entry name" value="MFS_1"/>
    <property type="match status" value="1"/>
</dbReference>
<evidence type="ECO:0000313" key="9">
    <source>
        <dbReference type="EMBL" id="MDI1487976.1"/>
    </source>
</evidence>
<evidence type="ECO:0000256" key="7">
    <source>
        <dbReference type="SAM" id="Phobius"/>
    </source>
</evidence>
<feature type="transmembrane region" description="Helical" evidence="7">
    <location>
        <begin position="459"/>
        <end position="479"/>
    </location>
</feature>
<keyword evidence="4 7" id="KW-0472">Membrane</keyword>
<dbReference type="GO" id="GO:0022857">
    <property type="term" value="F:transmembrane transporter activity"/>
    <property type="evidence" value="ECO:0007669"/>
    <property type="project" value="InterPro"/>
</dbReference>
<evidence type="ECO:0000313" key="10">
    <source>
        <dbReference type="Proteomes" id="UP001161017"/>
    </source>
</evidence>
<dbReference type="PANTHER" id="PTHR23502">
    <property type="entry name" value="MAJOR FACILITATOR SUPERFAMILY"/>
    <property type="match status" value="1"/>
</dbReference>
<dbReference type="EMBL" id="JAPUFD010000006">
    <property type="protein sequence ID" value="MDI1487976.1"/>
    <property type="molecule type" value="Genomic_DNA"/>
</dbReference>
<keyword evidence="2 7" id="KW-0812">Transmembrane</keyword>
<feature type="transmembrane region" description="Helical" evidence="7">
    <location>
        <begin position="354"/>
        <end position="374"/>
    </location>
</feature>
<dbReference type="Proteomes" id="UP001161017">
    <property type="component" value="Unassembled WGS sequence"/>
</dbReference>
<feature type="coiled-coil region" evidence="5">
    <location>
        <begin position="634"/>
        <end position="689"/>
    </location>
</feature>
<evidence type="ECO:0000256" key="6">
    <source>
        <dbReference type="SAM" id="MobiDB-lite"/>
    </source>
</evidence>
<dbReference type="PROSITE" id="PS50850">
    <property type="entry name" value="MFS"/>
    <property type="match status" value="1"/>
</dbReference>
<feature type="transmembrane region" description="Helical" evidence="7">
    <location>
        <begin position="213"/>
        <end position="236"/>
    </location>
</feature>
<evidence type="ECO:0000259" key="8">
    <source>
        <dbReference type="PROSITE" id="PS50850"/>
    </source>
</evidence>
<feature type="transmembrane region" description="Helical" evidence="7">
    <location>
        <begin position="187"/>
        <end position="207"/>
    </location>
</feature>
<feature type="domain" description="Major facilitator superfamily (MFS) profile" evidence="8">
    <location>
        <begin position="83"/>
        <end position="518"/>
    </location>
</feature>
<feature type="compositionally biased region" description="Basic and acidic residues" evidence="6">
    <location>
        <begin position="782"/>
        <end position="794"/>
    </location>
</feature>
<sequence length="1869" mass="214024">MSSSPDSPSSSDVEKHATSHATEKSPHTLIDEYGENGAHMLDAHRMQAEGVKTTADGKTILIPQPSTDPNDPLNWSFAKKHIMLFVISITAFMPDFGSSMGIVTLLPQAILASNRQWQRSQNTIQHNLVGNLFCLGSGGLFTVWLSAYFGRLPILVFFTSMALGTSAWCAAATTFESYMAARILNGFFSIVAQAGGLMFVQDVFFFHEHPRKINIWSGAIIVSPYLGPLITAFIIYRTPWPNAFWVNTGLTALCWLLIVAFMDETIYNRHIPQSQQVAPRSRMLRLIGVEQWKSRHNRQTFLQAIMRPVIAISKIPVLLCTIYYFLNFAWIIGVNATISIWLTSIYKFTPYNLGMFYFAPIIGSILGAVIGHWLHDLVGNFYLKRHNGKIEPEARLIIIWLASPIMAISILVLGFALQNTWHYMAIAVFTAGQVMGIMIATVALNAYLLDAYPEGSGEVGAWIVVGRTLGGFMATYIEINWVTRDGLVNAFGAQTGITAAAGLIILVLGFYGLYRGYKNRNAQLDALDKNAPTYLSSTSNLVNQTFADIDSEDVLHDVYDHLASKHSLLDRVIRARKLHHSRFFALNLDYGHQQYLNALASQRFVVLRALERLERRTAEVLYEKQKWFKWVRQCQDTEEAHRDKEQKKVRQEAQMFKRHQQEMQVHAAEVRAKERAKREEAELDKAYLERMSEQELEDLEAEWDPIEEVIHDERGTYVDLIRHLLFKTHNTQGSGSDTSDTPVANLDKDSSSPSETINGANNPVTQGKPKKRKKPKGNVSEEVAKVPSKDESLQETKAQMRQRLKEGSRIEITSGPHVAGTIENPVRSRKTAPLADHEIETLLEDIAEIKLLLFCRILLSHASALPAAIRANSVDDFLNDPELTDSDLRDLALKMDDPGLQEIRDACADLRRGDDEDLIVFSDDEDDEDTDEETDDEEEILLHQAFSKYRKMYEGRHKEISKDQWSSEQEVENESRQMGPPKAVTDGMKATMETTLIDFGDVDDEGNFTSRKIWVKICGKHIYNYPSEKAVSRAGWLHFCILVKDSDLYDATYLCRRWEEFWELNILSIFGFFPSGKWSMWKGDLFRQNLLKIGFIPYYQFGDAEEMSSNQQTGSRQQQFRRAHNVAEYRNFICAHVNRKDPASRRFLQRLSMQTSKLLVFIRDAKTGKTIHKPPSRGTDDQPNTWLARHKSGLGRAVKNQWTVTAEIGPKFFESMEKERKWHFGFNDYYDVYVWDLEPGKHSCHLFNNIQETMIKAKRFPAMHSLYEPMEPILRTLTREPGTLRTRDIKPGEQAKSIWDDIQSSNVTFLDPHAEDGRAADVGAEICYQEADALEDSVLFPEGQGKALFKSKLNAVDKFVKTFPDWDRFINDFSTTDEEAEWCKIGKLRPFERDLAKADSEESDDSELEEESVDSKSSKRSEVSTESSKKLGQDSVVSIKYAKRMGLDERSIHHITAGSRLGALSKESRKDLALMMDWDNPHENDVGERDTGADFMTFVDRERSRFYNRSWRDGDLTPGSEERWKEARRFMKIARAHNLRTAPFRCLRDLKFLDIHPGRHRRMVPDMIEARAMMTPYFDPSVPGADHDISETISPLVFDQTARSKQLPPNIRSHVSTFYRPKEFFQEVDDLNQDKKKSSDIDDAEYEEDEKKFKRWDLVIRPVIAHLYKAGVIDAMAMSRASGQAFAATEPGRDDPDLFIDYRKFQKYGIMTAPLEEPPSKEKMMAAARTHAQKNPNARFALLRCWSASHSWPMMIGANVREPHSFMDAIGRTWEWRFVPKDMPRAEWSMHNALKLHFKDHKRLLGRDVFIRRDHVMVMAENEAELLKLAIATTFLINTDPWRLEVDLWKSFVNVDHQFLVDMRSEWLD</sequence>
<organism evidence="9 10">
    <name type="scientific">Ramalina farinacea</name>
    <dbReference type="NCBI Taxonomy" id="258253"/>
    <lineage>
        <taxon>Eukaryota</taxon>
        <taxon>Fungi</taxon>
        <taxon>Dikarya</taxon>
        <taxon>Ascomycota</taxon>
        <taxon>Pezizomycotina</taxon>
        <taxon>Lecanoromycetes</taxon>
        <taxon>OSLEUM clade</taxon>
        <taxon>Lecanoromycetidae</taxon>
        <taxon>Lecanorales</taxon>
        <taxon>Lecanorineae</taxon>
        <taxon>Ramalinaceae</taxon>
        <taxon>Ramalina</taxon>
    </lineage>
</organism>
<proteinExistence type="predicted"/>
<feature type="transmembrane region" description="Helical" evidence="7">
    <location>
        <begin position="82"/>
        <end position="107"/>
    </location>
</feature>
<feature type="region of interest" description="Disordered" evidence="6">
    <location>
        <begin position="729"/>
        <end position="807"/>
    </location>
</feature>
<keyword evidence="5" id="KW-0175">Coiled coil</keyword>
<feature type="compositionally biased region" description="Low complexity" evidence="6">
    <location>
        <begin position="1"/>
        <end position="11"/>
    </location>
</feature>
<dbReference type="PANTHER" id="PTHR23502:SF187">
    <property type="entry name" value="TRANSPORTER, PUTATIVE (AFU_ORTHOLOGUE AFUA_2G17840)-RELATED"/>
    <property type="match status" value="1"/>
</dbReference>
<reference evidence="9" key="1">
    <citation type="journal article" date="2023" name="Genome Biol. Evol.">
        <title>First Whole Genome Sequence and Flow Cytometry Genome Size Data for the Lichen-Forming Fungus Ramalina farinacea (Ascomycota).</title>
        <authorList>
            <person name="Llewellyn T."/>
            <person name="Mian S."/>
            <person name="Hill R."/>
            <person name="Leitch I.J."/>
            <person name="Gaya E."/>
        </authorList>
    </citation>
    <scope>NUCLEOTIDE SEQUENCE</scope>
    <source>
        <strain evidence="9">LIQ254RAFAR</strain>
    </source>
</reference>
<dbReference type="GO" id="GO:0005886">
    <property type="term" value="C:plasma membrane"/>
    <property type="evidence" value="ECO:0007669"/>
    <property type="project" value="TreeGrafter"/>
</dbReference>
<dbReference type="InterPro" id="IPR011701">
    <property type="entry name" value="MFS"/>
</dbReference>
<comment type="caution">
    <text evidence="9">The sequence shown here is derived from an EMBL/GenBank/DDBJ whole genome shotgun (WGS) entry which is preliminary data.</text>
</comment>
<feature type="compositionally biased region" description="Polar residues" evidence="6">
    <location>
        <begin position="751"/>
        <end position="765"/>
    </location>
</feature>
<evidence type="ECO:0000256" key="1">
    <source>
        <dbReference type="ARBA" id="ARBA00004141"/>
    </source>
</evidence>
<dbReference type="InterPro" id="IPR036259">
    <property type="entry name" value="MFS_trans_sf"/>
</dbReference>
<name>A0AA43QN01_9LECA</name>
<gene>
    <name evidence="9" type="ORF">OHK93_007250</name>
</gene>
<feature type="region of interest" description="Disordered" evidence="6">
    <location>
        <begin position="1396"/>
        <end position="1429"/>
    </location>
</feature>
<feature type="transmembrane region" description="Helical" evidence="7">
    <location>
        <begin position="154"/>
        <end position="175"/>
    </location>
</feature>
<feature type="compositionally biased region" description="Polar residues" evidence="6">
    <location>
        <begin position="729"/>
        <end position="742"/>
    </location>
</feature>
<evidence type="ECO:0000256" key="2">
    <source>
        <dbReference type="ARBA" id="ARBA00022692"/>
    </source>
</evidence>
<comment type="subcellular location">
    <subcellularLocation>
        <location evidence="1">Membrane</location>
        <topology evidence="1">Multi-pass membrane protein</topology>
    </subcellularLocation>
</comment>
<dbReference type="SUPFAM" id="SSF103473">
    <property type="entry name" value="MFS general substrate transporter"/>
    <property type="match status" value="1"/>
</dbReference>
<evidence type="ECO:0000256" key="4">
    <source>
        <dbReference type="ARBA" id="ARBA00023136"/>
    </source>
</evidence>
<dbReference type="Gene3D" id="1.20.1250.20">
    <property type="entry name" value="MFS general substrate transporter like domains"/>
    <property type="match status" value="1"/>
</dbReference>
<keyword evidence="10" id="KW-1185">Reference proteome</keyword>
<protein>
    <recommendedName>
        <fullName evidence="8">Major facilitator superfamily (MFS) profile domain-containing protein</fullName>
    </recommendedName>
</protein>
<feature type="transmembrane region" description="Helical" evidence="7">
    <location>
        <begin position="243"/>
        <end position="262"/>
    </location>
</feature>
<feature type="compositionally biased region" description="Acidic residues" evidence="6">
    <location>
        <begin position="1401"/>
        <end position="1412"/>
    </location>
</feature>
<evidence type="ECO:0000256" key="5">
    <source>
        <dbReference type="SAM" id="Coils"/>
    </source>
</evidence>
<feature type="transmembrane region" description="Helical" evidence="7">
    <location>
        <begin position="424"/>
        <end position="447"/>
    </location>
</feature>